<keyword evidence="3" id="KW-0238">DNA-binding</keyword>
<protein>
    <submittedName>
        <fullName evidence="6">LysR family transcriptional regulator</fullName>
    </submittedName>
</protein>
<dbReference type="InterPro" id="IPR005119">
    <property type="entry name" value="LysR_subst-bd"/>
</dbReference>
<dbReference type="PANTHER" id="PTHR30537:SF74">
    <property type="entry name" value="HTH-TYPE TRANSCRIPTIONAL REGULATOR TRPI"/>
    <property type="match status" value="1"/>
</dbReference>
<comment type="caution">
    <text evidence="6">The sequence shown here is derived from an EMBL/GenBank/DDBJ whole genome shotgun (WGS) entry which is preliminary data.</text>
</comment>
<dbReference type="InterPro" id="IPR036388">
    <property type="entry name" value="WH-like_DNA-bd_sf"/>
</dbReference>
<keyword evidence="7" id="KW-1185">Reference proteome</keyword>
<feature type="domain" description="HTH lysR-type" evidence="5">
    <location>
        <begin position="11"/>
        <end position="68"/>
    </location>
</feature>
<gene>
    <name evidence="6" type="ORF">ACFO5X_09525</name>
</gene>
<keyword evidence="4" id="KW-0804">Transcription</keyword>
<reference evidence="7" key="1">
    <citation type="journal article" date="2019" name="Int. J. Syst. Evol. Microbiol.">
        <title>The Global Catalogue of Microorganisms (GCM) 10K type strain sequencing project: providing services to taxonomists for standard genome sequencing and annotation.</title>
        <authorList>
            <consortium name="The Broad Institute Genomics Platform"/>
            <consortium name="The Broad Institute Genome Sequencing Center for Infectious Disease"/>
            <person name="Wu L."/>
            <person name="Ma J."/>
        </authorList>
    </citation>
    <scope>NUCLEOTIDE SEQUENCE [LARGE SCALE GENOMIC DNA]</scope>
    <source>
        <strain evidence="7">CGMCC 4.7283</strain>
    </source>
</reference>
<dbReference type="InterPro" id="IPR036390">
    <property type="entry name" value="WH_DNA-bd_sf"/>
</dbReference>
<name>A0ABV9KFB7_9RHOB</name>
<dbReference type="PANTHER" id="PTHR30537">
    <property type="entry name" value="HTH-TYPE TRANSCRIPTIONAL REGULATOR"/>
    <property type="match status" value="1"/>
</dbReference>
<dbReference type="InterPro" id="IPR000847">
    <property type="entry name" value="LysR_HTH_N"/>
</dbReference>
<evidence type="ECO:0000256" key="1">
    <source>
        <dbReference type="ARBA" id="ARBA00009437"/>
    </source>
</evidence>
<dbReference type="Gene3D" id="1.10.10.10">
    <property type="entry name" value="Winged helix-like DNA-binding domain superfamily/Winged helix DNA-binding domain"/>
    <property type="match status" value="1"/>
</dbReference>
<dbReference type="RefSeq" id="WP_380717141.1">
    <property type="nucleotide sequence ID" value="NZ_JBHSGI010000005.1"/>
</dbReference>
<dbReference type="Pfam" id="PF03466">
    <property type="entry name" value="LysR_substrate"/>
    <property type="match status" value="1"/>
</dbReference>
<organism evidence="6 7">
    <name type="scientific">Seohaeicola nanhaiensis</name>
    <dbReference type="NCBI Taxonomy" id="1387282"/>
    <lineage>
        <taxon>Bacteria</taxon>
        <taxon>Pseudomonadati</taxon>
        <taxon>Pseudomonadota</taxon>
        <taxon>Alphaproteobacteria</taxon>
        <taxon>Rhodobacterales</taxon>
        <taxon>Roseobacteraceae</taxon>
        <taxon>Seohaeicola</taxon>
    </lineage>
</organism>
<evidence type="ECO:0000256" key="3">
    <source>
        <dbReference type="ARBA" id="ARBA00023125"/>
    </source>
</evidence>
<dbReference type="PROSITE" id="PS50931">
    <property type="entry name" value="HTH_LYSR"/>
    <property type="match status" value="1"/>
</dbReference>
<dbReference type="Pfam" id="PF00126">
    <property type="entry name" value="HTH_1"/>
    <property type="match status" value="1"/>
</dbReference>
<dbReference type="Proteomes" id="UP001595973">
    <property type="component" value="Unassembled WGS sequence"/>
</dbReference>
<proteinExistence type="inferred from homology"/>
<dbReference type="InterPro" id="IPR058163">
    <property type="entry name" value="LysR-type_TF_proteobact-type"/>
</dbReference>
<evidence type="ECO:0000259" key="5">
    <source>
        <dbReference type="PROSITE" id="PS50931"/>
    </source>
</evidence>
<comment type="similarity">
    <text evidence="1">Belongs to the LysR transcriptional regulatory family.</text>
</comment>
<sequence length="290" mass="30589">MPVKPPGPRQPPLNALRAFEAAARLGGFAAAAEELNVTPGAVSAHVKALEADLGAPLFTRGARGLSLTRLGARALPGFTEAFDRLALASQSLRAEAAPNVVHVAALPSVAQLWLSPRLPRLRAEAPEIEISITAMEAPPNLKRAPYDLCLFFGPDPEGRLVQDEILPVCAPALAAQLSNPEDLNRVPCLTDSVWAEDWQLWARVAAPGMRLVPRGPVFSLYALAVEETVNGAGALIGHRALIAGHLASGALVAPFGASVRLPGGLRMFSPRPLRPGTPAARVARWLRASL</sequence>
<dbReference type="SUPFAM" id="SSF46785">
    <property type="entry name" value="Winged helix' DNA-binding domain"/>
    <property type="match status" value="1"/>
</dbReference>
<dbReference type="EMBL" id="JBHSGI010000005">
    <property type="protein sequence ID" value="MFC4668794.1"/>
    <property type="molecule type" value="Genomic_DNA"/>
</dbReference>
<dbReference type="Gene3D" id="3.40.190.10">
    <property type="entry name" value="Periplasmic binding protein-like II"/>
    <property type="match status" value="2"/>
</dbReference>
<accession>A0ABV9KFB7</accession>
<evidence type="ECO:0000313" key="6">
    <source>
        <dbReference type="EMBL" id="MFC4668794.1"/>
    </source>
</evidence>
<dbReference type="PRINTS" id="PR00039">
    <property type="entry name" value="HTHLYSR"/>
</dbReference>
<evidence type="ECO:0000313" key="7">
    <source>
        <dbReference type="Proteomes" id="UP001595973"/>
    </source>
</evidence>
<evidence type="ECO:0000256" key="2">
    <source>
        <dbReference type="ARBA" id="ARBA00023015"/>
    </source>
</evidence>
<keyword evidence="2" id="KW-0805">Transcription regulation</keyword>
<evidence type="ECO:0000256" key="4">
    <source>
        <dbReference type="ARBA" id="ARBA00023163"/>
    </source>
</evidence>
<dbReference type="SUPFAM" id="SSF53850">
    <property type="entry name" value="Periplasmic binding protein-like II"/>
    <property type="match status" value="1"/>
</dbReference>